<proteinExistence type="inferred from homology"/>
<dbReference type="EMBL" id="LVLJ01003077">
    <property type="protein sequence ID" value="OAE22715.1"/>
    <property type="molecule type" value="Genomic_DNA"/>
</dbReference>
<accession>A0A176VRR1</accession>
<dbReference type="Proteomes" id="UP000077202">
    <property type="component" value="Unassembled WGS sequence"/>
</dbReference>
<gene>
    <name evidence="4" type="ORF">AXG93_4321s1010</name>
</gene>
<dbReference type="FunFam" id="3.40.50.720:FF:000084">
    <property type="entry name" value="Short-chain dehydrogenase reductase"/>
    <property type="match status" value="1"/>
</dbReference>
<dbReference type="PANTHER" id="PTHR48107:SF7">
    <property type="entry name" value="RE15974P"/>
    <property type="match status" value="1"/>
</dbReference>
<dbReference type="Pfam" id="PF13561">
    <property type="entry name" value="adh_short_C2"/>
    <property type="match status" value="1"/>
</dbReference>
<organism evidence="4 5">
    <name type="scientific">Marchantia polymorpha subsp. ruderalis</name>
    <dbReference type="NCBI Taxonomy" id="1480154"/>
    <lineage>
        <taxon>Eukaryota</taxon>
        <taxon>Viridiplantae</taxon>
        <taxon>Streptophyta</taxon>
        <taxon>Embryophyta</taxon>
        <taxon>Marchantiophyta</taxon>
        <taxon>Marchantiopsida</taxon>
        <taxon>Marchantiidae</taxon>
        <taxon>Marchantiales</taxon>
        <taxon>Marchantiaceae</taxon>
        <taxon>Marchantia</taxon>
    </lineage>
</organism>
<name>A0A176VRR1_MARPO</name>
<dbReference type="InterPro" id="IPR002347">
    <property type="entry name" value="SDR_fam"/>
</dbReference>
<evidence type="ECO:0000313" key="5">
    <source>
        <dbReference type="Proteomes" id="UP000077202"/>
    </source>
</evidence>
<keyword evidence="2" id="KW-0560">Oxidoreductase</keyword>
<dbReference type="Gene3D" id="3.40.50.720">
    <property type="entry name" value="NAD(P)-binding Rossmann-like Domain"/>
    <property type="match status" value="1"/>
</dbReference>
<sequence length="264" mass="27501">MTSAEGSKGGRKVVIVTGGSRGIGREVSLSLAANGWSVVTMFAGNEKAADVLVAEIYENWGAGKAMAVKGDVSVAADVKNAFDRAEEAFGHVNAVVNLAGTIASHLPKLADTTEEEWDRIFTVNTKGTFLVCKEAEKRLVSGGRILTCSTSLAVILNPGYSAYVASKAAVEALTKILAKELRGKNITANCISPGPIAGEFLFAGKSPEQISALTNMAPLERLGQPQDIAGVVKFLLSDDAAWVNGQILRVNGGSGIAGRNAKEP</sequence>
<dbReference type="PRINTS" id="PR00081">
    <property type="entry name" value="GDHRDH"/>
</dbReference>
<dbReference type="SUPFAM" id="SSF51735">
    <property type="entry name" value="NAD(P)-binding Rossmann-fold domains"/>
    <property type="match status" value="1"/>
</dbReference>
<protein>
    <recommendedName>
        <fullName evidence="3">Ketoreductase domain-containing protein</fullName>
    </recommendedName>
</protein>
<dbReference type="InterPro" id="IPR057326">
    <property type="entry name" value="KR_dom"/>
</dbReference>
<dbReference type="PRINTS" id="PR00080">
    <property type="entry name" value="SDRFAMILY"/>
</dbReference>
<keyword evidence="5" id="KW-1185">Reference proteome</keyword>
<feature type="domain" description="Ketoreductase" evidence="3">
    <location>
        <begin position="12"/>
        <end position="194"/>
    </location>
</feature>
<evidence type="ECO:0000313" key="4">
    <source>
        <dbReference type="EMBL" id="OAE22715.1"/>
    </source>
</evidence>
<comment type="caution">
    <text evidence="4">The sequence shown here is derived from an EMBL/GenBank/DDBJ whole genome shotgun (WGS) entry which is preliminary data.</text>
</comment>
<dbReference type="PANTHER" id="PTHR48107">
    <property type="entry name" value="NADPH-DEPENDENT ALDEHYDE REDUCTASE-LIKE PROTEIN, CHLOROPLASTIC-RELATED"/>
    <property type="match status" value="1"/>
</dbReference>
<dbReference type="InterPro" id="IPR036291">
    <property type="entry name" value="NAD(P)-bd_dom_sf"/>
</dbReference>
<dbReference type="GO" id="GO:0016614">
    <property type="term" value="F:oxidoreductase activity, acting on CH-OH group of donors"/>
    <property type="evidence" value="ECO:0007669"/>
    <property type="project" value="UniProtKB-ARBA"/>
</dbReference>
<evidence type="ECO:0000259" key="3">
    <source>
        <dbReference type="SMART" id="SM00822"/>
    </source>
</evidence>
<comment type="similarity">
    <text evidence="1">Belongs to the short-chain dehydrogenases/reductases (SDR) family.</text>
</comment>
<dbReference type="SMART" id="SM00822">
    <property type="entry name" value="PKS_KR"/>
    <property type="match status" value="1"/>
</dbReference>
<dbReference type="AlphaFoldDB" id="A0A176VRR1"/>
<evidence type="ECO:0000256" key="2">
    <source>
        <dbReference type="ARBA" id="ARBA00023002"/>
    </source>
</evidence>
<evidence type="ECO:0000256" key="1">
    <source>
        <dbReference type="ARBA" id="ARBA00006484"/>
    </source>
</evidence>
<reference evidence="4" key="1">
    <citation type="submission" date="2016-03" db="EMBL/GenBank/DDBJ databases">
        <title>Mechanisms controlling the formation of the plant cell surface in tip-growing cells are functionally conserved among land plants.</title>
        <authorList>
            <person name="Honkanen S."/>
            <person name="Jones V.A."/>
            <person name="Morieri G."/>
            <person name="Champion C."/>
            <person name="Hetherington A.J."/>
            <person name="Kelly S."/>
            <person name="Saint-Marcoux D."/>
            <person name="Proust H."/>
            <person name="Prescott H."/>
            <person name="Dolan L."/>
        </authorList>
    </citation>
    <scope>NUCLEOTIDE SEQUENCE [LARGE SCALE GENOMIC DNA]</scope>
    <source>
        <tissue evidence="4">Whole gametophyte</tissue>
    </source>
</reference>